<dbReference type="PROSITE" id="PS00028">
    <property type="entry name" value="ZINC_FINGER_C2H2_1"/>
    <property type="match status" value="1"/>
</dbReference>
<dbReference type="PANTHER" id="PTHR47027">
    <property type="entry name" value="REVERSE TRANSCRIPTASE DOMAIN-CONTAINING PROTEIN"/>
    <property type="match status" value="1"/>
</dbReference>
<dbReference type="InterPro" id="IPR013087">
    <property type="entry name" value="Znf_C2H2_type"/>
</dbReference>
<dbReference type="Proteomes" id="UP001152622">
    <property type="component" value="Chromosome 3"/>
</dbReference>
<evidence type="ECO:0000256" key="1">
    <source>
        <dbReference type="PROSITE-ProRule" id="PRU00042"/>
    </source>
</evidence>
<evidence type="ECO:0000313" key="3">
    <source>
        <dbReference type="EMBL" id="KAJ8371185.1"/>
    </source>
</evidence>
<organism evidence="3 4">
    <name type="scientific">Synaphobranchus kaupii</name>
    <name type="common">Kaup's arrowtooth eel</name>
    <dbReference type="NCBI Taxonomy" id="118154"/>
    <lineage>
        <taxon>Eukaryota</taxon>
        <taxon>Metazoa</taxon>
        <taxon>Chordata</taxon>
        <taxon>Craniata</taxon>
        <taxon>Vertebrata</taxon>
        <taxon>Euteleostomi</taxon>
        <taxon>Actinopterygii</taxon>
        <taxon>Neopterygii</taxon>
        <taxon>Teleostei</taxon>
        <taxon>Anguilliformes</taxon>
        <taxon>Synaphobranchidae</taxon>
        <taxon>Synaphobranchus</taxon>
    </lineage>
</organism>
<name>A0A9Q1G1G3_SYNKA</name>
<proteinExistence type="predicted"/>
<comment type="caution">
    <text evidence="3">The sequence shown here is derived from an EMBL/GenBank/DDBJ whole genome shotgun (WGS) entry which is preliminary data.</text>
</comment>
<dbReference type="OrthoDB" id="410381at2759"/>
<dbReference type="GO" id="GO:0008270">
    <property type="term" value="F:zinc ion binding"/>
    <property type="evidence" value="ECO:0007669"/>
    <property type="project" value="UniProtKB-KW"/>
</dbReference>
<dbReference type="AlphaFoldDB" id="A0A9Q1G1G3"/>
<accession>A0A9Q1G1G3</accession>
<gene>
    <name evidence="3" type="ORF">SKAU_G00112130</name>
</gene>
<feature type="domain" description="C2H2-type" evidence="2">
    <location>
        <begin position="200"/>
        <end position="227"/>
    </location>
</feature>
<keyword evidence="1" id="KW-0479">Metal-binding</keyword>
<dbReference type="PROSITE" id="PS50157">
    <property type="entry name" value="ZINC_FINGER_C2H2_2"/>
    <property type="match status" value="1"/>
</dbReference>
<evidence type="ECO:0000259" key="2">
    <source>
        <dbReference type="PROSITE" id="PS50157"/>
    </source>
</evidence>
<sequence>MSPTPTDGILIQYRLDGSIFNLRRIQTHTKTRTQQILDLQYMDECALLDHTPESMQRAVKLVSSLYQSVGLKINTQKTEIIAQLTPASPPPPTFTDNVPLKVVPHFTYLGASLFPTCSLDDEIHTRVNRASISFGPVYFRTTTSRPAPSLETLAMDRSTWRSTCASGVQQLEDSITQRRCERSTKRHQQAAWTLLSNSQHTCPSCNRVCGSRISLESHMKWHRRQER</sequence>
<protein>
    <recommendedName>
        <fullName evidence="2">C2H2-type domain-containing protein</fullName>
    </recommendedName>
</protein>
<keyword evidence="1" id="KW-0863">Zinc-finger</keyword>
<reference evidence="3" key="1">
    <citation type="journal article" date="2023" name="Science">
        <title>Genome structures resolve the early diversification of teleost fishes.</title>
        <authorList>
            <person name="Parey E."/>
            <person name="Louis A."/>
            <person name="Montfort J."/>
            <person name="Bouchez O."/>
            <person name="Roques C."/>
            <person name="Iampietro C."/>
            <person name="Lluch J."/>
            <person name="Castinel A."/>
            <person name="Donnadieu C."/>
            <person name="Desvignes T."/>
            <person name="Floi Bucao C."/>
            <person name="Jouanno E."/>
            <person name="Wen M."/>
            <person name="Mejri S."/>
            <person name="Dirks R."/>
            <person name="Jansen H."/>
            <person name="Henkel C."/>
            <person name="Chen W.J."/>
            <person name="Zahm M."/>
            <person name="Cabau C."/>
            <person name="Klopp C."/>
            <person name="Thompson A.W."/>
            <person name="Robinson-Rechavi M."/>
            <person name="Braasch I."/>
            <person name="Lecointre G."/>
            <person name="Bobe J."/>
            <person name="Postlethwait J.H."/>
            <person name="Berthelot C."/>
            <person name="Roest Crollius H."/>
            <person name="Guiguen Y."/>
        </authorList>
    </citation>
    <scope>NUCLEOTIDE SEQUENCE</scope>
    <source>
        <tissue evidence="3">Blood</tissue>
    </source>
</reference>
<keyword evidence="4" id="KW-1185">Reference proteome</keyword>
<dbReference type="PANTHER" id="PTHR47027:SF20">
    <property type="entry name" value="REVERSE TRANSCRIPTASE-LIKE PROTEIN WITH RNA-DIRECTED DNA POLYMERASE DOMAIN"/>
    <property type="match status" value="1"/>
</dbReference>
<dbReference type="EMBL" id="JAINUF010000003">
    <property type="protein sequence ID" value="KAJ8371185.1"/>
    <property type="molecule type" value="Genomic_DNA"/>
</dbReference>
<evidence type="ECO:0000313" key="4">
    <source>
        <dbReference type="Proteomes" id="UP001152622"/>
    </source>
</evidence>
<keyword evidence="1" id="KW-0862">Zinc</keyword>